<evidence type="ECO:0000313" key="1">
    <source>
        <dbReference type="EMBL" id="AQW67441.1"/>
    </source>
</evidence>
<reference evidence="1 2" key="1">
    <citation type="submission" date="2017-02" db="EMBL/GenBank/DDBJ databases">
        <authorList>
            <person name="Guo L."/>
        </authorList>
    </citation>
    <scope>NUCLEOTIDE SEQUENCE [LARGE SCALE GENOMIC DNA]</scope>
    <source>
        <strain evidence="1 2">PRS09-11288</strain>
    </source>
</reference>
<dbReference type="EMBL" id="CP019952">
    <property type="protein sequence ID" value="AQW67441.1"/>
    <property type="molecule type" value="Genomic_DNA"/>
</dbReference>
<organism evidence="1 2">
    <name type="scientific">Pseudomonas parafulva</name>
    <dbReference type="NCBI Taxonomy" id="157782"/>
    <lineage>
        <taxon>Bacteria</taxon>
        <taxon>Pseudomonadati</taxon>
        <taxon>Pseudomonadota</taxon>
        <taxon>Gammaproteobacteria</taxon>
        <taxon>Pseudomonadales</taxon>
        <taxon>Pseudomonadaceae</taxon>
        <taxon>Pseudomonas</taxon>
    </lineage>
</organism>
<proteinExistence type="predicted"/>
<keyword evidence="2" id="KW-1185">Reference proteome</keyword>
<protein>
    <submittedName>
        <fullName evidence="1">Uncharacterized protein</fullName>
    </submittedName>
</protein>
<sequence>MELGGSAYRLTKPLHDAHVPDTDDPELLARARQATDFLNGKGSNPFQKLTIEQLALIGYDEGGDFTHNERLAASRELGKRYEVWSRAMVDKANAEYQQTGYQDEAIREIIATYKSLPPILEAGFGNYEVNMTLMIGKTDPPRSDDPDSLIDTLLKTARKLARRASPL</sequence>
<gene>
    <name evidence="1" type="ORF">B2J77_03925</name>
</gene>
<dbReference type="Proteomes" id="UP000191010">
    <property type="component" value="Chromosome"/>
</dbReference>
<evidence type="ECO:0000313" key="2">
    <source>
        <dbReference type="Proteomes" id="UP000191010"/>
    </source>
</evidence>
<name>A0ABM6IZU7_9PSED</name>
<accession>A0ABM6IZU7</accession>